<organism evidence="1 2">
    <name type="scientific">Goodea atripinnis</name>
    <dbReference type="NCBI Taxonomy" id="208336"/>
    <lineage>
        <taxon>Eukaryota</taxon>
        <taxon>Metazoa</taxon>
        <taxon>Chordata</taxon>
        <taxon>Craniata</taxon>
        <taxon>Vertebrata</taxon>
        <taxon>Euteleostomi</taxon>
        <taxon>Actinopterygii</taxon>
        <taxon>Neopterygii</taxon>
        <taxon>Teleostei</taxon>
        <taxon>Neoteleostei</taxon>
        <taxon>Acanthomorphata</taxon>
        <taxon>Ovalentaria</taxon>
        <taxon>Atherinomorphae</taxon>
        <taxon>Cyprinodontiformes</taxon>
        <taxon>Goodeidae</taxon>
        <taxon>Goodea</taxon>
    </lineage>
</organism>
<gene>
    <name evidence="1" type="ORF">GOODEAATRI_004081</name>
</gene>
<proteinExistence type="predicted"/>
<dbReference type="InterPro" id="IPR016135">
    <property type="entry name" value="UBQ-conjugating_enzyme/RWD"/>
</dbReference>
<comment type="caution">
    <text evidence="1">The sequence shown here is derived from an EMBL/GenBank/DDBJ whole genome shotgun (WGS) entry which is preliminary data.</text>
</comment>
<name>A0ABV0P1G0_9TELE</name>
<evidence type="ECO:0008006" key="3">
    <source>
        <dbReference type="Google" id="ProtNLM"/>
    </source>
</evidence>
<accession>A0ABV0P1G0</accession>
<dbReference type="EMBL" id="JAHRIO010060136">
    <property type="protein sequence ID" value="MEQ2177487.1"/>
    <property type="molecule type" value="Genomic_DNA"/>
</dbReference>
<keyword evidence="2" id="KW-1185">Reference proteome</keyword>
<dbReference type="Proteomes" id="UP001476798">
    <property type="component" value="Unassembled WGS sequence"/>
</dbReference>
<dbReference type="SUPFAM" id="SSF54495">
    <property type="entry name" value="UBC-like"/>
    <property type="match status" value="1"/>
</dbReference>
<evidence type="ECO:0000313" key="1">
    <source>
        <dbReference type="EMBL" id="MEQ2177487.1"/>
    </source>
</evidence>
<evidence type="ECO:0000313" key="2">
    <source>
        <dbReference type="Proteomes" id="UP001476798"/>
    </source>
</evidence>
<sequence length="112" mass="12724">MTSTKDLKKIHIEPLKLDLRSRALHVGIKYSQLTDTLWLMLLLHSCFSLRSPDLTNIFESFLPQLLAYPNPIDPLNGDAAAMYLHRPEDYKHKIKGGTPTPDSICNFTMLVS</sequence>
<reference evidence="1 2" key="1">
    <citation type="submission" date="2021-06" db="EMBL/GenBank/DDBJ databases">
        <authorList>
            <person name="Palmer J.M."/>
        </authorList>
    </citation>
    <scope>NUCLEOTIDE SEQUENCE [LARGE SCALE GENOMIC DNA]</scope>
    <source>
        <strain evidence="1 2">GA_2019</strain>
        <tissue evidence="1">Muscle</tissue>
    </source>
</reference>
<protein>
    <recommendedName>
        <fullName evidence="3">UBC core domain-containing protein</fullName>
    </recommendedName>
</protein>
<dbReference type="Gene3D" id="3.10.110.10">
    <property type="entry name" value="Ubiquitin Conjugating Enzyme"/>
    <property type="match status" value="1"/>
</dbReference>